<dbReference type="EMBL" id="BASZ01000007">
    <property type="protein sequence ID" value="GAD50174.1"/>
    <property type="molecule type" value="Genomic_DNA"/>
</dbReference>
<sequence>MQSEPKTMVDIPAILSPADIESWDREVDVAVVGQGVAGTCAALEAHRAGVDVLIIERASGGGGASGMSSGIFYLGGGTPVQQAAGYPDSADEMANFLMASCDPLDPNATRNFCNDSAAHFDWLEQQGVPFERSYFSGKAVYLLTSECLMWTGNEKTWPYNLAARPAPRGHKVAGTGENAGAEGMKPLLQRCVDEAIPAIYDSAVIALVQDSDGRIVGVRVKQTDGILHIKARNGVIIACGSHNLASDLLQEHLPLLSETSEPLAIPSNDGAGVRLGMSAGASTVAMDGVIPTASIYPPAQLIKGIIVNANGERFVAEDVYHGRLANFVMEQPGQTAYLIVDNDVFAYPEIPSAKHTLVDGWETIAEMEAGLNLPAGALVATMDEYNADAAAGLDRRFHKQADWLKPLDNGPYAAFDISFNKSTYLFITLGGIKTDTYGRALNLYAQPVPGLYVVGASAAHIPRTGKAYASGLSLGPGSYFGRRAGRHAAGADWG</sequence>
<dbReference type="GO" id="GO:0008202">
    <property type="term" value="P:steroid metabolic process"/>
    <property type="evidence" value="ECO:0007669"/>
    <property type="project" value="UniProtKB-ARBA"/>
</dbReference>
<keyword evidence="7" id="KW-1185">Reference proteome</keyword>
<keyword evidence="3" id="KW-0274">FAD</keyword>
<dbReference type="GO" id="GO:0016491">
    <property type="term" value="F:oxidoreductase activity"/>
    <property type="evidence" value="ECO:0007669"/>
    <property type="project" value="UniProtKB-KW"/>
</dbReference>
<dbReference type="InterPro" id="IPR003953">
    <property type="entry name" value="FAD-dep_OxRdtase_2_FAD-bd"/>
</dbReference>
<feature type="domain" description="FAD-dependent oxidoreductase 2 FAD-binding" evidence="5">
    <location>
        <begin position="28"/>
        <end position="459"/>
    </location>
</feature>
<dbReference type="Gene3D" id="3.50.50.60">
    <property type="entry name" value="FAD/NAD(P)-binding domain"/>
    <property type="match status" value="1"/>
</dbReference>
<dbReference type="InterPro" id="IPR036188">
    <property type="entry name" value="FAD/NAD-bd_sf"/>
</dbReference>
<evidence type="ECO:0000259" key="5">
    <source>
        <dbReference type="Pfam" id="PF00890"/>
    </source>
</evidence>
<dbReference type="InterPro" id="IPR027477">
    <property type="entry name" value="Succ_DH/fumarate_Rdtase_cat_sf"/>
</dbReference>
<dbReference type="PANTHER" id="PTHR43400:SF10">
    <property type="entry name" value="3-OXOSTEROID 1-DEHYDROGENASE"/>
    <property type="match status" value="1"/>
</dbReference>
<dbReference type="Pfam" id="PF00890">
    <property type="entry name" value="FAD_binding_2"/>
    <property type="match status" value="1"/>
</dbReference>
<evidence type="ECO:0000256" key="1">
    <source>
        <dbReference type="ARBA" id="ARBA00001974"/>
    </source>
</evidence>
<evidence type="ECO:0000313" key="7">
    <source>
        <dbReference type="Proteomes" id="UP000016568"/>
    </source>
</evidence>
<dbReference type="SUPFAM" id="SSF51905">
    <property type="entry name" value="FAD/NAD(P)-binding domain"/>
    <property type="match status" value="1"/>
</dbReference>
<evidence type="ECO:0000256" key="3">
    <source>
        <dbReference type="ARBA" id="ARBA00022827"/>
    </source>
</evidence>
<evidence type="ECO:0000313" key="6">
    <source>
        <dbReference type="EMBL" id="GAD50174.1"/>
    </source>
</evidence>
<dbReference type="InterPro" id="IPR050315">
    <property type="entry name" value="FAD-oxidoreductase_2"/>
</dbReference>
<proteinExistence type="predicted"/>
<dbReference type="Gene3D" id="3.90.700.10">
    <property type="entry name" value="Succinate dehydrogenase/fumarate reductase flavoprotein, catalytic domain"/>
    <property type="match status" value="1"/>
</dbReference>
<name>U2ZXQ1_9SPHN</name>
<dbReference type="AlphaFoldDB" id="U2ZXQ1"/>
<dbReference type="eggNOG" id="COG1053">
    <property type="taxonomic scope" value="Bacteria"/>
</dbReference>
<keyword evidence="4" id="KW-0560">Oxidoreductase</keyword>
<comment type="cofactor">
    <cofactor evidence="1">
        <name>FAD</name>
        <dbReference type="ChEBI" id="CHEBI:57692"/>
    </cofactor>
</comment>
<dbReference type="PRINTS" id="PR00411">
    <property type="entry name" value="PNDRDTASEI"/>
</dbReference>
<evidence type="ECO:0000256" key="4">
    <source>
        <dbReference type="ARBA" id="ARBA00023002"/>
    </source>
</evidence>
<accession>U2ZXQ1</accession>
<organism evidence="6 7">
    <name type="scientific">Caenibius tardaugens NBRC 16725</name>
    <dbReference type="NCBI Taxonomy" id="1219035"/>
    <lineage>
        <taxon>Bacteria</taxon>
        <taxon>Pseudomonadati</taxon>
        <taxon>Pseudomonadota</taxon>
        <taxon>Alphaproteobacteria</taxon>
        <taxon>Sphingomonadales</taxon>
        <taxon>Erythrobacteraceae</taxon>
        <taxon>Caenibius</taxon>
    </lineage>
</organism>
<gene>
    <name evidence="6" type="ORF">NT2_07_01740</name>
</gene>
<evidence type="ECO:0000256" key="2">
    <source>
        <dbReference type="ARBA" id="ARBA00022630"/>
    </source>
</evidence>
<protein>
    <recommendedName>
        <fullName evidence="5">FAD-dependent oxidoreductase 2 FAD-binding domain-containing protein</fullName>
    </recommendedName>
</protein>
<dbReference type="NCBIfam" id="NF005510">
    <property type="entry name" value="PRK07121.1-3"/>
    <property type="match status" value="1"/>
</dbReference>
<dbReference type="PANTHER" id="PTHR43400">
    <property type="entry name" value="FUMARATE REDUCTASE"/>
    <property type="match status" value="1"/>
</dbReference>
<dbReference type="SUPFAM" id="SSF56425">
    <property type="entry name" value="Succinate dehydrogenase/fumarate reductase flavoprotein, catalytic domain"/>
    <property type="match status" value="1"/>
</dbReference>
<keyword evidence="2" id="KW-0285">Flavoprotein</keyword>
<dbReference type="Proteomes" id="UP000016568">
    <property type="component" value="Unassembled WGS sequence"/>
</dbReference>
<comment type="caution">
    <text evidence="6">The sequence shown here is derived from an EMBL/GenBank/DDBJ whole genome shotgun (WGS) entry which is preliminary data.</text>
</comment>
<reference evidence="6 7" key="1">
    <citation type="submission" date="2013-09" db="EMBL/GenBank/DDBJ databases">
        <title>Whole genome shotgun sequence of Novosphingobium tardaugens NBRC 16725.</title>
        <authorList>
            <person name="Isaki S."/>
            <person name="Hosoyama A."/>
            <person name="Tsuchikane K."/>
            <person name="Katsumata H."/>
            <person name="Ando Y."/>
            <person name="Yamazaki S."/>
            <person name="Fujita N."/>
        </authorList>
    </citation>
    <scope>NUCLEOTIDE SEQUENCE [LARGE SCALE GENOMIC DNA]</scope>
    <source>
        <strain evidence="6 7">NBRC 16725</strain>
    </source>
</reference>